<dbReference type="Pfam" id="PF13424">
    <property type="entry name" value="TPR_12"/>
    <property type="match status" value="1"/>
</dbReference>
<dbReference type="PROSITE" id="PS51755">
    <property type="entry name" value="OMPR_PHOB"/>
    <property type="match status" value="1"/>
</dbReference>
<dbReference type="InterPro" id="IPR051677">
    <property type="entry name" value="AfsR-DnrI-RedD_regulator"/>
</dbReference>
<dbReference type="SMART" id="SM00028">
    <property type="entry name" value="TPR"/>
    <property type="match status" value="5"/>
</dbReference>
<dbReference type="InterPro" id="IPR027417">
    <property type="entry name" value="P-loop_NTPase"/>
</dbReference>
<dbReference type="SMART" id="SM00862">
    <property type="entry name" value="Trans_reg_C"/>
    <property type="match status" value="1"/>
</dbReference>
<dbReference type="SMART" id="SM01043">
    <property type="entry name" value="BTAD"/>
    <property type="match status" value="1"/>
</dbReference>
<dbReference type="InterPro" id="IPR002182">
    <property type="entry name" value="NB-ARC"/>
</dbReference>
<proteinExistence type="inferred from homology"/>
<dbReference type="InterPro" id="IPR016032">
    <property type="entry name" value="Sig_transdc_resp-reg_C-effctor"/>
</dbReference>
<evidence type="ECO:0000259" key="7">
    <source>
        <dbReference type="PROSITE" id="PS51755"/>
    </source>
</evidence>
<evidence type="ECO:0000313" key="8">
    <source>
        <dbReference type="EMBL" id="GLH95207.1"/>
    </source>
</evidence>
<organism evidence="8 9">
    <name type="scientific">Phytohabitans aurantiacus</name>
    <dbReference type="NCBI Taxonomy" id="3016789"/>
    <lineage>
        <taxon>Bacteria</taxon>
        <taxon>Bacillati</taxon>
        <taxon>Actinomycetota</taxon>
        <taxon>Actinomycetes</taxon>
        <taxon>Micromonosporales</taxon>
        <taxon>Micromonosporaceae</taxon>
    </lineage>
</organism>
<keyword evidence="2" id="KW-0677">Repeat</keyword>
<protein>
    <submittedName>
        <fullName evidence="8">SARP family transcriptional regulator</fullName>
    </submittedName>
</protein>
<evidence type="ECO:0000256" key="2">
    <source>
        <dbReference type="ARBA" id="ARBA00022737"/>
    </source>
</evidence>
<dbReference type="EMBL" id="BSDI01000001">
    <property type="protein sequence ID" value="GLH95207.1"/>
    <property type="molecule type" value="Genomic_DNA"/>
</dbReference>
<keyword evidence="4 6" id="KW-0238">DNA-binding</keyword>
<dbReference type="Proteomes" id="UP001144280">
    <property type="component" value="Unassembled WGS sequence"/>
</dbReference>
<evidence type="ECO:0000256" key="5">
    <source>
        <dbReference type="ARBA" id="ARBA00023163"/>
    </source>
</evidence>
<reference evidence="8" key="1">
    <citation type="submission" date="2022-12" db="EMBL/GenBank/DDBJ databases">
        <title>New Phytohabitans aurantiacus sp. RD004123 nov., an actinomycete isolated from soil.</title>
        <authorList>
            <person name="Triningsih D.W."/>
            <person name="Harunari E."/>
            <person name="Igarashi Y."/>
        </authorList>
    </citation>
    <scope>NUCLEOTIDE SEQUENCE</scope>
    <source>
        <strain evidence="8">RD004123</strain>
    </source>
</reference>
<dbReference type="RefSeq" id="WP_281892080.1">
    <property type="nucleotide sequence ID" value="NZ_BSDI01000001.1"/>
</dbReference>
<dbReference type="PRINTS" id="PR00364">
    <property type="entry name" value="DISEASERSIST"/>
</dbReference>
<dbReference type="Gene3D" id="1.10.8.430">
    <property type="entry name" value="Helical domain of apoptotic protease-activating factors"/>
    <property type="match status" value="1"/>
</dbReference>
<dbReference type="SUPFAM" id="SSF52540">
    <property type="entry name" value="P-loop containing nucleoside triphosphate hydrolases"/>
    <property type="match status" value="1"/>
</dbReference>
<dbReference type="Gene3D" id="3.40.50.300">
    <property type="entry name" value="P-loop containing nucleotide triphosphate hydrolases"/>
    <property type="match status" value="1"/>
</dbReference>
<accession>A0ABQ5QLU7</accession>
<comment type="caution">
    <text evidence="8">The sequence shown here is derived from an EMBL/GenBank/DDBJ whole genome shotgun (WGS) entry which is preliminary data.</text>
</comment>
<dbReference type="SUPFAM" id="SSF48452">
    <property type="entry name" value="TPR-like"/>
    <property type="match status" value="3"/>
</dbReference>
<evidence type="ECO:0000256" key="1">
    <source>
        <dbReference type="ARBA" id="ARBA00005820"/>
    </source>
</evidence>
<dbReference type="InterPro" id="IPR019734">
    <property type="entry name" value="TPR_rpt"/>
</dbReference>
<dbReference type="Gene3D" id="1.10.10.10">
    <property type="entry name" value="Winged helix-like DNA-binding domain superfamily/Winged helix DNA-binding domain"/>
    <property type="match status" value="1"/>
</dbReference>
<dbReference type="InterPro" id="IPR005158">
    <property type="entry name" value="BTAD"/>
</dbReference>
<dbReference type="Pfam" id="PF00931">
    <property type="entry name" value="NB-ARC"/>
    <property type="match status" value="1"/>
</dbReference>
<dbReference type="InterPro" id="IPR042197">
    <property type="entry name" value="Apaf_helical"/>
</dbReference>
<gene>
    <name evidence="8" type="ORF">Pa4123_04790</name>
</gene>
<sequence length="1018" mass="112401">MLDVRVLGALEVRANGEAVPLGSRKQQTVLAMLALHPSRVVGMDELIDELWPEAPPASAVANTRTYAANLRRLFDSAQPTRGLIAREASGYIFTIAPEQVDLFAFQAERHLARQARGAGDRQKAAVLLSAAANRWRGPVLTGVSKGPVLTARCAALEEERLDLVEELAELLLEQGQERGAAALLRDHVRLHPLRERAQGLLMRALAGTDDIAGALNAYALARTALIDQLGVEPGPTLRELHREVLRRDTSAASYPGTVNAPAPARRWLPRQPAHFTGRAELVARLLKETGTTDGPVIHAIDGMPGAGKTTFAVHIAHRLSEAYPDAQFFVDLQGHSDHAPLQTDRALATLLRQLGIPDGRVPIDLEERAALWQTKLAELRAVVVLDNAASSDQVLPLLPTSSGSVVLVTSRRRLTALDDASMTSLPMLDPDEALDLLSKIVGVARLQNQMPAAQEVVRCCGYLPLAIRLAGARLASRPGWQVDDLARRLRGQSHVLPELVIEKRSVKTVFAFSYGPLREPVKRMFRLLGLWPGERFDASFAAALSGMSIADAEAAITELIDCHLLDEPDIGQFRFHDLIHEYARDLVVITESRAEREAALEQLLDHYLHTVAAATKPLESVSFRSRIPLSQPMRPDLRPDEKTGDFDWLADERSNHRALVRSSTETGRHEYAWRLARTGWRFYYTRGFYDDIIETHQLGLVAAQKSGDDVGAATMQNYLASALLYTGRHEEALRCLDQAIAIYRAAGDIDGVSNASTNKSAIYLRLGKLEEAAEIAREELRRQHRDMDFIRICRLIPNLSLPLMYQGRYAEALRVNRMHLLIASEWGDSFQIGNSLFHIGAVRSRIGDHAPAIRLLRASLAVKRRTGNWFGEAEAHNELGVALRGTGDLNGAEKEHYLALQASEAANERYAVATALNDYGTTLSMMSNSAISLDMYDRALSLATRINYPYEQGRALAGIAFCKSEDDPAEARRLWQRAFSIFCRIGVPERHEVARRLEDGDRPYSNMVAMPPRSPGSS</sequence>
<dbReference type="InterPro" id="IPR011990">
    <property type="entry name" value="TPR-like_helical_dom_sf"/>
</dbReference>
<keyword evidence="5" id="KW-0804">Transcription</keyword>
<dbReference type="PANTHER" id="PTHR35807">
    <property type="entry name" value="TRANSCRIPTIONAL REGULATOR REDD-RELATED"/>
    <property type="match status" value="1"/>
</dbReference>
<dbReference type="SUPFAM" id="SSF46894">
    <property type="entry name" value="C-terminal effector domain of the bipartite response regulators"/>
    <property type="match status" value="1"/>
</dbReference>
<dbReference type="Pfam" id="PF03704">
    <property type="entry name" value="BTAD"/>
    <property type="match status" value="1"/>
</dbReference>
<dbReference type="Gene3D" id="1.25.40.10">
    <property type="entry name" value="Tetratricopeptide repeat domain"/>
    <property type="match status" value="2"/>
</dbReference>
<dbReference type="InterPro" id="IPR036388">
    <property type="entry name" value="WH-like_DNA-bd_sf"/>
</dbReference>
<evidence type="ECO:0000256" key="3">
    <source>
        <dbReference type="ARBA" id="ARBA00023015"/>
    </source>
</evidence>
<name>A0ABQ5QLU7_9ACTN</name>
<feature type="domain" description="OmpR/PhoB-type" evidence="7">
    <location>
        <begin position="1"/>
        <end position="95"/>
    </location>
</feature>
<evidence type="ECO:0000256" key="6">
    <source>
        <dbReference type="PROSITE-ProRule" id="PRU01091"/>
    </source>
</evidence>
<evidence type="ECO:0000313" key="9">
    <source>
        <dbReference type="Proteomes" id="UP001144280"/>
    </source>
</evidence>
<feature type="DNA-binding region" description="OmpR/PhoB-type" evidence="6">
    <location>
        <begin position="1"/>
        <end position="95"/>
    </location>
</feature>
<dbReference type="CDD" id="cd15831">
    <property type="entry name" value="BTAD"/>
    <property type="match status" value="1"/>
</dbReference>
<keyword evidence="9" id="KW-1185">Reference proteome</keyword>
<comment type="similarity">
    <text evidence="1">Belongs to the AfsR/DnrI/RedD regulatory family.</text>
</comment>
<dbReference type="PANTHER" id="PTHR35807:SF1">
    <property type="entry name" value="TRANSCRIPTIONAL REGULATOR REDD"/>
    <property type="match status" value="1"/>
</dbReference>
<dbReference type="InterPro" id="IPR001867">
    <property type="entry name" value="OmpR/PhoB-type_DNA-bd"/>
</dbReference>
<keyword evidence="3" id="KW-0805">Transcription regulation</keyword>
<evidence type="ECO:0000256" key="4">
    <source>
        <dbReference type="ARBA" id="ARBA00023125"/>
    </source>
</evidence>